<gene>
    <name evidence="3" type="ORF">Q2T77_37600</name>
</gene>
<organism evidence="3 4">
    <name type="scientific">Variovorax ginsengisoli</name>
    <dbReference type="NCBI Taxonomy" id="363844"/>
    <lineage>
        <taxon>Bacteria</taxon>
        <taxon>Pseudomonadati</taxon>
        <taxon>Pseudomonadota</taxon>
        <taxon>Betaproteobacteria</taxon>
        <taxon>Burkholderiales</taxon>
        <taxon>Comamonadaceae</taxon>
        <taxon>Variovorax</taxon>
    </lineage>
</organism>
<evidence type="ECO:0000313" key="3">
    <source>
        <dbReference type="EMBL" id="MDO1537956.1"/>
    </source>
</evidence>
<sequence>MTSRISAAFIAGVLLFFSATAGAAAAPNFVNYDVLMEVWLTPVLIALVCAIALFGLWRLMARRRRAKALAAVVVGAKERSLQRHTERQRLATQFSDLNY</sequence>
<dbReference type="RefSeq" id="WP_301816368.1">
    <property type="nucleotide sequence ID" value="NZ_JAUJZH010000055.1"/>
</dbReference>
<protein>
    <recommendedName>
        <fullName evidence="5">DUF1049 domain-containing protein</fullName>
    </recommendedName>
</protein>
<keyword evidence="2" id="KW-0732">Signal</keyword>
<evidence type="ECO:0000313" key="4">
    <source>
        <dbReference type="Proteomes" id="UP001169027"/>
    </source>
</evidence>
<feature type="transmembrane region" description="Helical" evidence="1">
    <location>
        <begin position="39"/>
        <end position="57"/>
    </location>
</feature>
<reference evidence="3" key="1">
    <citation type="submission" date="2023-06" db="EMBL/GenBank/DDBJ databases">
        <authorList>
            <person name="Jiang Y."/>
            <person name="Liu Q."/>
        </authorList>
    </citation>
    <scope>NUCLEOTIDE SEQUENCE</scope>
    <source>
        <strain evidence="3">CGMCC 1.12090</strain>
    </source>
</reference>
<keyword evidence="1" id="KW-0472">Membrane</keyword>
<keyword evidence="4" id="KW-1185">Reference proteome</keyword>
<name>A0ABT8SGA1_9BURK</name>
<keyword evidence="1" id="KW-1133">Transmembrane helix</keyword>
<keyword evidence="1" id="KW-0812">Transmembrane</keyword>
<proteinExistence type="predicted"/>
<accession>A0ABT8SGA1</accession>
<comment type="caution">
    <text evidence="3">The sequence shown here is derived from an EMBL/GenBank/DDBJ whole genome shotgun (WGS) entry which is preliminary data.</text>
</comment>
<feature type="chain" id="PRO_5045055181" description="DUF1049 domain-containing protein" evidence="2">
    <location>
        <begin position="24"/>
        <end position="99"/>
    </location>
</feature>
<feature type="signal peptide" evidence="2">
    <location>
        <begin position="1"/>
        <end position="23"/>
    </location>
</feature>
<dbReference type="Proteomes" id="UP001169027">
    <property type="component" value="Unassembled WGS sequence"/>
</dbReference>
<evidence type="ECO:0000256" key="1">
    <source>
        <dbReference type="SAM" id="Phobius"/>
    </source>
</evidence>
<dbReference type="EMBL" id="JAUKVY010000055">
    <property type="protein sequence ID" value="MDO1537956.1"/>
    <property type="molecule type" value="Genomic_DNA"/>
</dbReference>
<evidence type="ECO:0000256" key="2">
    <source>
        <dbReference type="SAM" id="SignalP"/>
    </source>
</evidence>
<evidence type="ECO:0008006" key="5">
    <source>
        <dbReference type="Google" id="ProtNLM"/>
    </source>
</evidence>